<dbReference type="InterPro" id="IPR037914">
    <property type="entry name" value="SpoVT-AbrB_sf"/>
</dbReference>
<proteinExistence type="predicted"/>
<sequence>MNIPEEKVCVATVSQKGLTTIPKEVREFLKICEGDRVIFKIERDGTVSLQKAVFLPAEK</sequence>
<dbReference type="Pfam" id="PF04014">
    <property type="entry name" value="MazE_antitoxin"/>
    <property type="match status" value="1"/>
</dbReference>
<gene>
    <name evidence="2" type="ORF">LMF89_10410</name>
</gene>
<evidence type="ECO:0000313" key="2">
    <source>
        <dbReference type="EMBL" id="MCC5465767.1"/>
    </source>
</evidence>
<feature type="domain" description="SpoVT-AbrB" evidence="1">
    <location>
        <begin position="11"/>
        <end position="57"/>
    </location>
</feature>
<keyword evidence="3" id="KW-1185">Reference proteome</keyword>
<dbReference type="Proteomes" id="UP001165492">
    <property type="component" value="Unassembled WGS sequence"/>
</dbReference>
<organism evidence="2 3">
    <name type="scientific">Pelosinus baikalensis</name>
    <dbReference type="NCBI Taxonomy" id="2892015"/>
    <lineage>
        <taxon>Bacteria</taxon>
        <taxon>Bacillati</taxon>
        <taxon>Bacillota</taxon>
        <taxon>Negativicutes</taxon>
        <taxon>Selenomonadales</taxon>
        <taxon>Sporomusaceae</taxon>
        <taxon>Pelosinus</taxon>
    </lineage>
</organism>
<dbReference type="InterPro" id="IPR007159">
    <property type="entry name" value="SpoVT-AbrB_dom"/>
</dbReference>
<dbReference type="Gene3D" id="2.10.260.10">
    <property type="match status" value="1"/>
</dbReference>
<protein>
    <submittedName>
        <fullName evidence="2">Type II toxin-antitoxin system PrlF family antitoxin</fullName>
    </submittedName>
</protein>
<dbReference type="RefSeq" id="WP_229534996.1">
    <property type="nucleotide sequence ID" value="NZ_JAJHJB010000012.1"/>
</dbReference>
<dbReference type="SUPFAM" id="SSF89447">
    <property type="entry name" value="AbrB/MazE/MraZ-like"/>
    <property type="match status" value="1"/>
</dbReference>
<dbReference type="NCBIfam" id="TIGR01439">
    <property type="entry name" value="lp_hng_hel_AbrB"/>
    <property type="match status" value="1"/>
</dbReference>
<name>A0ABS8HUH0_9FIRM</name>
<accession>A0ABS8HUH0</accession>
<comment type="caution">
    <text evidence="2">The sequence shown here is derived from an EMBL/GenBank/DDBJ whole genome shotgun (WGS) entry which is preliminary data.</text>
</comment>
<evidence type="ECO:0000313" key="3">
    <source>
        <dbReference type="Proteomes" id="UP001165492"/>
    </source>
</evidence>
<evidence type="ECO:0000259" key="1">
    <source>
        <dbReference type="SMART" id="SM00966"/>
    </source>
</evidence>
<dbReference type="EMBL" id="JAJHJB010000012">
    <property type="protein sequence ID" value="MCC5465767.1"/>
    <property type="molecule type" value="Genomic_DNA"/>
</dbReference>
<dbReference type="SMART" id="SM00966">
    <property type="entry name" value="SpoVT_AbrB"/>
    <property type="match status" value="1"/>
</dbReference>
<reference evidence="2" key="1">
    <citation type="submission" date="2021-11" db="EMBL/GenBank/DDBJ databases">
        <title>Description of a new species Pelosinus isolated from the bottom sediments of Lake Baikal.</title>
        <authorList>
            <person name="Zakharyuk A."/>
        </authorList>
    </citation>
    <scope>NUCLEOTIDE SEQUENCE</scope>
    <source>
        <strain evidence="2">Bkl1</strain>
    </source>
</reference>